<dbReference type="GO" id="GO:0007007">
    <property type="term" value="P:inner mitochondrial membrane organization"/>
    <property type="evidence" value="ECO:0007669"/>
    <property type="project" value="TreeGrafter"/>
</dbReference>
<sequence>MGGNGSKARNVSFGLDEDEKVTVVEGVKLSEDVLRRMREPKGSERVRSPSSASESHKASPKAKPAEPSASGAQEEMRKNYERQQALVQEQLAKLAQRERETTAATDVEETRPSVIMEKWRTHEEQEKAKLLAKKLEQKEKELATISSFYKEQLEILEKKSFENYKQTSEQYFEAATKTEALIRPRHSESLCTDLQAKVLECYRENPQQTLHCSSLAKQYMNCVQQAKQSSLKNHG</sequence>
<reference evidence="9" key="1">
    <citation type="submission" date="2025-08" db="UniProtKB">
        <authorList>
            <consortium name="Ensembl"/>
        </authorList>
    </citation>
    <scope>IDENTIFICATION</scope>
</reference>
<evidence type="ECO:0000256" key="6">
    <source>
        <dbReference type="ARBA" id="ARBA00023288"/>
    </source>
</evidence>
<evidence type="ECO:0000256" key="8">
    <source>
        <dbReference type="SAM" id="MobiDB-lite"/>
    </source>
</evidence>
<evidence type="ECO:0000256" key="7">
    <source>
        <dbReference type="ARBA" id="ARBA00034476"/>
    </source>
</evidence>
<reference evidence="9" key="2">
    <citation type="submission" date="2025-09" db="UniProtKB">
        <authorList>
            <consortium name="Ensembl"/>
        </authorList>
    </citation>
    <scope>IDENTIFICATION</scope>
</reference>
<keyword evidence="2" id="KW-0999">Mitochondrion inner membrane</keyword>
<keyword evidence="10" id="KW-1185">Reference proteome</keyword>
<feature type="compositionally biased region" description="Low complexity" evidence="8">
    <location>
        <begin position="61"/>
        <end position="70"/>
    </location>
</feature>
<keyword evidence="3" id="KW-0496">Mitochondrion</keyword>
<dbReference type="PROSITE" id="PS51808">
    <property type="entry name" value="CHCH"/>
    <property type="match status" value="1"/>
</dbReference>
<keyword evidence="5" id="KW-1015">Disulfide bond</keyword>
<name>A0A3Q2CJY7_CYPVA</name>
<dbReference type="OrthoDB" id="70030at2759"/>
<evidence type="ECO:0000256" key="1">
    <source>
        <dbReference type="ARBA" id="ARBA00022707"/>
    </source>
</evidence>
<keyword evidence="4" id="KW-0472">Membrane</keyword>
<evidence type="ECO:0000313" key="10">
    <source>
        <dbReference type="Proteomes" id="UP000265020"/>
    </source>
</evidence>
<dbReference type="RefSeq" id="XP_015245537.1">
    <property type="nucleotide sequence ID" value="XM_015390051.1"/>
</dbReference>
<dbReference type="AlphaFoldDB" id="A0A3Q2CJY7"/>
<dbReference type="Proteomes" id="UP000265020">
    <property type="component" value="Unassembled WGS sequence"/>
</dbReference>
<feature type="compositionally biased region" description="Basic and acidic residues" evidence="8">
    <location>
        <begin position="28"/>
        <end position="47"/>
    </location>
</feature>
<keyword evidence="1" id="KW-0519">Myristate</keyword>
<accession>A0A3Q2CJY7</accession>
<keyword evidence="6" id="KW-0449">Lipoprotein</keyword>
<evidence type="ECO:0000256" key="4">
    <source>
        <dbReference type="ARBA" id="ARBA00023136"/>
    </source>
</evidence>
<dbReference type="OMA" id="QHTAYLC"/>
<proteinExistence type="predicted"/>
<dbReference type="Pfam" id="PF05300">
    <property type="entry name" value="MIC19_MIC25"/>
    <property type="match status" value="1"/>
</dbReference>
<evidence type="ECO:0000256" key="3">
    <source>
        <dbReference type="ARBA" id="ARBA00023128"/>
    </source>
</evidence>
<dbReference type="PANTHER" id="PTHR21588:SF17">
    <property type="entry name" value="MICOS COMPLEX SUBUNIT MIC25 ISOFORM X1-RELATED"/>
    <property type="match status" value="1"/>
</dbReference>
<protein>
    <submittedName>
        <fullName evidence="9">Coiled-coil-helix-coiled-coil-helix domain containing 6b</fullName>
    </submittedName>
</protein>
<dbReference type="GO" id="GO:0061617">
    <property type="term" value="C:MICOS complex"/>
    <property type="evidence" value="ECO:0007669"/>
    <property type="project" value="InterPro"/>
</dbReference>
<dbReference type="STRING" id="28743.ENSCVAP00000005522"/>
<evidence type="ECO:0000256" key="2">
    <source>
        <dbReference type="ARBA" id="ARBA00022792"/>
    </source>
</evidence>
<evidence type="ECO:0000313" key="9">
    <source>
        <dbReference type="Ensembl" id="ENSCVAP00000005522.1"/>
    </source>
</evidence>
<dbReference type="GeneTree" id="ENSGT00390000000903"/>
<dbReference type="InterPro" id="IPR052632">
    <property type="entry name" value="MICOS_subunit_Mic19"/>
</dbReference>
<feature type="region of interest" description="Disordered" evidence="8">
    <location>
        <begin position="1"/>
        <end position="84"/>
    </location>
</feature>
<evidence type="ECO:0000256" key="5">
    <source>
        <dbReference type="ARBA" id="ARBA00023157"/>
    </source>
</evidence>
<comment type="subcellular location">
    <subcellularLocation>
        <location evidence="7">Mitochondrion inner membrane</location>
        <topology evidence="7">Lipid-anchor</topology>
    </subcellularLocation>
</comment>
<dbReference type="Ensembl" id="ENSCVAT00000006552.1">
    <property type="protein sequence ID" value="ENSCVAP00000005522.1"/>
    <property type="gene ID" value="ENSCVAG00000006902.1"/>
</dbReference>
<dbReference type="PANTHER" id="PTHR21588">
    <property type="entry name" value="COILED-COIL-HELIX-COILED-COIL-HELIX DOMAIN CONTAINING 6"/>
    <property type="match status" value="1"/>
</dbReference>
<organism evidence="9 10">
    <name type="scientific">Cyprinodon variegatus</name>
    <name type="common">Sheepshead minnow</name>
    <dbReference type="NCBI Taxonomy" id="28743"/>
    <lineage>
        <taxon>Eukaryota</taxon>
        <taxon>Metazoa</taxon>
        <taxon>Chordata</taxon>
        <taxon>Craniata</taxon>
        <taxon>Vertebrata</taxon>
        <taxon>Euteleostomi</taxon>
        <taxon>Actinopterygii</taxon>
        <taxon>Neopterygii</taxon>
        <taxon>Teleostei</taxon>
        <taxon>Neoteleostei</taxon>
        <taxon>Acanthomorphata</taxon>
        <taxon>Ovalentaria</taxon>
        <taxon>Atherinomorphae</taxon>
        <taxon>Cyprinodontiformes</taxon>
        <taxon>Cyprinodontidae</taxon>
        <taxon>Cyprinodon</taxon>
    </lineage>
</organism>
<dbReference type="InterPro" id="IPR007964">
    <property type="entry name" value="MIC19/MIC25"/>
</dbReference>
<dbReference type="GeneID" id="107094458"/>